<keyword evidence="3" id="KW-1185">Reference proteome</keyword>
<comment type="caution">
    <text evidence="2">The sequence shown here is derived from an EMBL/GenBank/DDBJ whole genome shotgun (WGS) entry which is preliminary data.</text>
</comment>
<dbReference type="Gene3D" id="3.50.50.60">
    <property type="entry name" value="FAD/NAD(P)-binding domain"/>
    <property type="match status" value="2"/>
</dbReference>
<dbReference type="Proteomes" id="UP000703269">
    <property type="component" value="Unassembled WGS sequence"/>
</dbReference>
<name>A0A9P3LC73_9APHY</name>
<dbReference type="GO" id="GO:0050660">
    <property type="term" value="F:flavin adenine dinucleotide binding"/>
    <property type="evidence" value="ECO:0007669"/>
    <property type="project" value="TreeGrafter"/>
</dbReference>
<dbReference type="Pfam" id="PF13738">
    <property type="entry name" value="Pyr_redox_3"/>
    <property type="match status" value="1"/>
</dbReference>
<dbReference type="SUPFAM" id="SSF54427">
    <property type="entry name" value="NTF2-like"/>
    <property type="match status" value="1"/>
</dbReference>
<dbReference type="Gene3D" id="3.10.450.50">
    <property type="match status" value="1"/>
</dbReference>
<dbReference type="InterPro" id="IPR036188">
    <property type="entry name" value="FAD/NAD-bd_sf"/>
</dbReference>
<gene>
    <name evidence="2" type="ORF">PsYK624_053710</name>
</gene>
<dbReference type="SUPFAM" id="SSF51905">
    <property type="entry name" value="FAD/NAD(P)-binding domain"/>
    <property type="match status" value="1"/>
</dbReference>
<dbReference type="PANTHER" id="PTHR43539:SF26">
    <property type="entry name" value="MONOOXYGENASE, PUTATIVE-RELATED"/>
    <property type="match status" value="1"/>
</dbReference>
<proteinExistence type="predicted"/>
<evidence type="ECO:0000256" key="1">
    <source>
        <dbReference type="ARBA" id="ARBA00023002"/>
    </source>
</evidence>
<protein>
    <submittedName>
        <fullName evidence="2">NAD(P)/FAD-dependent oxidoreductase</fullName>
    </submittedName>
</protein>
<accession>A0A9P3LC73</accession>
<dbReference type="InterPro" id="IPR050982">
    <property type="entry name" value="Auxin_biosynth/cation_transpt"/>
</dbReference>
<reference evidence="2 3" key="1">
    <citation type="submission" date="2021-08" db="EMBL/GenBank/DDBJ databases">
        <title>Draft Genome Sequence of Phanerochaete sordida strain YK-624.</title>
        <authorList>
            <person name="Mori T."/>
            <person name="Dohra H."/>
            <person name="Suzuki T."/>
            <person name="Kawagishi H."/>
            <person name="Hirai H."/>
        </authorList>
    </citation>
    <scope>NUCLEOTIDE SEQUENCE [LARGE SCALE GENOMIC DNA]</scope>
    <source>
        <strain evidence="2 3">YK-624</strain>
    </source>
</reference>
<dbReference type="EMBL" id="BPQB01000012">
    <property type="protein sequence ID" value="GJE89274.1"/>
    <property type="molecule type" value="Genomic_DNA"/>
</dbReference>
<dbReference type="AlphaFoldDB" id="A0A9P3LC73"/>
<dbReference type="PANTHER" id="PTHR43539">
    <property type="entry name" value="FLAVIN-BINDING MONOOXYGENASE-LIKE PROTEIN (AFU_ORTHOLOGUE AFUA_4G09220)"/>
    <property type="match status" value="1"/>
</dbReference>
<dbReference type="GO" id="GO:0004497">
    <property type="term" value="F:monooxygenase activity"/>
    <property type="evidence" value="ECO:0007669"/>
    <property type="project" value="TreeGrafter"/>
</dbReference>
<organism evidence="2 3">
    <name type="scientific">Phanerochaete sordida</name>
    <dbReference type="NCBI Taxonomy" id="48140"/>
    <lineage>
        <taxon>Eukaryota</taxon>
        <taxon>Fungi</taxon>
        <taxon>Dikarya</taxon>
        <taxon>Basidiomycota</taxon>
        <taxon>Agaricomycotina</taxon>
        <taxon>Agaricomycetes</taxon>
        <taxon>Polyporales</taxon>
        <taxon>Phanerochaetaceae</taxon>
        <taxon>Phanerochaete</taxon>
    </lineage>
</organism>
<dbReference type="InterPro" id="IPR032710">
    <property type="entry name" value="NTF2-like_dom_sf"/>
</dbReference>
<evidence type="ECO:0000313" key="3">
    <source>
        <dbReference type="Proteomes" id="UP000703269"/>
    </source>
</evidence>
<evidence type="ECO:0000313" key="2">
    <source>
        <dbReference type="EMBL" id="GJE89274.1"/>
    </source>
</evidence>
<sequence>MQAHPITTSLPTFNKLGVQPPKDVDAEKVGRAWTDKFAQLVSAKDIQGIVSTIQPDGWWRDIFALTWDLRTFQGPEKITQFLEDRLDFQGFRNVKFVKATFAQPFDDVAWVVVQFDFETKIAKGRGLARLVPTANGEWKAIIVCTNLEDLIDHPEAIGPLRNPLPNHGKWADQRRRETEYEGRNPEVLIIGGGQSGLDLGARLKNLGVSNLIIEKQPRVGNQWRTRYEALCLHDPVWFDHMPYMNFPPNWPVYTPAQKLADWLEFYAQTMELDIWLSSTVSSAKQNPATGKWDVTVKRGDGTERLFHVDHVVIALGLGAGKPNVPDIPGRDQFQGQVLHSTQHRSAKDHIGKKVVVVGACTSAHDISADYADHGVDVTLFQRSSTYIMSTKEGMPLLMKPNYWEGGPPVEEADRLDNSVPILFNKLMAQRATAAIKEKDQELLDGLVKKGYKLNFGEDGSGFLFLALKRAGGYYLDVGACQMIIDGKIKLKNNTQIERFTPTGLKFTDGSELEADVVLFATGFADPRGPIADIVGPEETKKIVPIWSLNAEGEIRGAWREIGLPNFWYMMGNLAWCRFFSKHLALQIKAKQEGIFGERYSAPVEVKA</sequence>
<dbReference type="PRINTS" id="PR00411">
    <property type="entry name" value="PNDRDTASEI"/>
</dbReference>
<dbReference type="OrthoDB" id="74360at2759"/>
<keyword evidence="1" id="KW-0560">Oxidoreductase</keyword>